<keyword evidence="3" id="KW-1185">Reference proteome</keyword>
<evidence type="ECO:0000313" key="3">
    <source>
        <dbReference type="Proteomes" id="UP001220324"/>
    </source>
</evidence>
<reference evidence="2 3" key="1">
    <citation type="journal article" date="2023" name="IMA Fungus">
        <title>Comparative genomic study of the Penicillium genus elucidates a diverse pangenome and 15 lateral gene transfer events.</title>
        <authorList>
            <person name="Petersen C."/>
            <person name="Sorensen T."/>
            <person name="Nielsen M.R."/>
            <person name="Sondergaard T.E."/>
            <person name="Sorensen J.L."/>
            <person name="Fitzpatrick D.A."/>
            <person name="Frisvad J.C."/>
            <person name="Nielsen K.L."/>
        </authorList>
    </citation>
    <scope>NUCLEOTIDE SEQUENCE [LARGE SCALE GENOMIC DNA]</scope>
    <source>
        <strain evidence="2 3">IBT 35679</strain>
    </source>
</reference>
<accession>A0AAD6CWX0</accession>
<proteinExistence type="predicted"/>
<gene>
    <name evidence="2" type="ORF">N7494_006708</name>
</gene>
<dbReference type="EMBL" id="JAQIZZ010000005">
    <property type="protein sequence ID" value="KAJ5541632.1"/>
    <property type="molecule type" value="Genomic_DNA"/>
</dbReference>
<feature type="region of interest" description="Disordered" evidence="1">
    <location>
        <begin position="75"/>
        <end position="167"/>
    </location>
</feature>
<evidence type="ECO:0000313" key="2">
    <source>
        <dbReference type="EMBL" id="KAJ5541632.1"/>
    </source>
</evidence>
<evidence type="ECO:0000256" key="1">
    <source>
        <dbReference type="SAM" id="MobiDB-lite"/>
    </source>
</evidence>
<comment type="caution">
    <text evidence="2">The sequence shown here is derived from an EMBL/GenBank/DDBJ whole genome shotgun (WGS) entry which is preliminary data.</text>
</comment>
<organism evidence="2 3">
    <name type="scientific">Penicillium frequentans</name>
    <dbReference type="NCBI Taxonomy" id="3151616"/>
    <lineage>
        <taxon>Eukaryota</taxon>
        <taxon>Fungi</taxon>
        <taxon>Dikarya</taxon>
        <taxon>Ascomycota</taxon>
        <taxon>Pezizomycotina</taxon>
        <taxon>Eurotiomycetes</taxon>
        <taxon>Eurotiomycetidae</taxon>
        <taxon>Eurotiales</taxon>
        <taxon>Aspergillaceae</taxon>
        <taxon>Penicillium</taxon>
    </lineage>
</organism>
<dbReference type="AlphaFoldDB" id="A0AAD6CWX0"/>
<dbReference type="Proteomes" id="UP001220324">
    <property type="component" value="Unassembled WGS sequence"/>
</dbReference>
<protein>
    <submittedName>
        <fullName evidence="2">Uncharacterized protein</fullName>
    </submittedName>
</protein>
<name>A0AAD6CWX0_9EURO</name>
<sequence>MASPEKKPAKAAKTWRPNMKWDEHNNAILLAKLIETHSIKVDAQLISDAWPQESGSPSARAIREQIARIKSMKAKTIKSFTVPDETSAGEAESTPPGSSKGPRKRPLTTEERNPPKKPARMTKSKADIFGLHDSPKDLLQKSPQNNDPSSDADRSAREDPDTDSDLV</sequence>